<sequence length="166" mass="19149">MIVNMNQKNGSYSIMCEQIAIESRNAVLAELACHYLNGVRKDDILLKTVENCYIEDSPSFLKTISDYYIRNLKHWLQSNAFRIDCFNYVLDIRRLTTSSSYILRLSDGGRFIVTNDSKQLIACNINTLSALEFIHAMGLSLPETESTYYEVDLTIQYANWCNFSNR</sequence>
<proteinExistence type="predicted"/>
<comment type="caution">
    <text evidence="1">The sequence shown here is derived from an EMBL/GenBank/DDBJ whole genome shotgun (WGS) entry which is preliminary data.</text>
</comment>
<name>A0AAX0YSJ8_9GAMM</name>
<accession>A0AAX0YSJ8</accession>
<gene>
    <name evidence="1" type="ORF">C0W53_15990</name>
</gene>
<organism evidence="1 2">
    <name type="scientific">Photobacterium kishitanii</name>
    <dbReference type="NCBI Taxonomy" id="318456"/>
    <lineage>
        <taxon>Bacteria</taxon>
        <taxon>Pseudomonadati</taxon>
        <taxon>Pseudomonadota</taxon>
        <taxon>Gammaproteobacteria</taxon>
        <taxon>Vibrionales</taxon>
        <taxon>Vibrionaceae</taxon>
        <taxon>Photobacterium</taxon>
    </lineage>
</organism>
<dbReference type="Proteomes" id="UP000240728">
    <property type="component" value="Unassembled WGS sequence"/>
</dbReference>
<reference evidence="1 2" key="1">
    <citation type="submission" date="2018-01" db="EMBL/GenBank/DDBJ databases">
        <title>Whole genome sequencing of Histamine producing bacteria.</title>
        <authorList>
            <person name="Butler K."/>
        </authorList>
    </citation>
    <scope>NUCLEOTIDE SEQUENCE [LARGE SCALE GENOMIC DNA]</scope>
    <source>
        <strain evidence="1 2">A1-4</strain>
    </source>
</reference>
<keyword evidence="2" id="KW-1185">Reference proteome</keyword>
<dbReference type="AlphaFoldDB" id="A0AAX0YSJ8"/>
<evidence type="ECO:0000313" key="1">
    <source>
        <dbReference type="EMBL" id="PSX44128.1"/>
    </source>
</evidence>
<evidence type="ECO:0000313" key="2">
    <source>
        <dbReference type="Proteomes" id="UP000240728"/>
    </source>
</evidence>
<protein>
    <submittedName>
        <fullName evidence="1">Uncharacterized protein</fullName>
    </submittedName>
</protein>
<dbReference type="EMBL" id="PYOZ01000010">
    <property type="protein sequence ID" value="PSX44128.1"/>
    <property type="molecule type" value="Genomic_DNA"/>
</dbReference>